<dbReference type="EC" id="2.7.7.65" evidence="1"/>
<evidence type="ECO:0000256" key="3">
    <source>
        <dbReference type="SAM" id="MobiDB-lite"/>
    </source>
</evidence>
<dbReference type="PANTHER" id="PTHR45138">
    <property type="entry name" value="REGULATORY COMPONENTS OF SENSORY TRANSDUCTION SYSTEM"/>
    <property type="match status" value="1"/>
</dbReference>
<dbReference type="CDD" id="cd01949">
    <property type="entry name" value="GGDEF"/>
    <property type="match status" value="1"/>
</dbReference>
<feature type="region of interest" description="Disordered" evidence="3">
    <location>
        <begin position="1"/>
        <end position="34"/>
    </location>
</feature>
<dbReference type="RefSeq" id="WP_380888413.1">
    <property type="nucleotide sequence ID" value="NZ_JBHUDY010000001.1"/>
</dbReference>
<keyword evidence="5" id="KW-0548">Nucleotidyltransferase</keyword>
<dbReference type="GO" id="GO:0052621">
    <property type="term" value="F:diguanylate cyclase activity"/>
    <property type="evidence" value="ECO:0007669"/>
    <property type="project" value="UniProtKB-EC"/>
</dbReference>
<dbReference type="Proteomes" id="UP001597115">
    <property type="component" value="Unassembled WGS sequence"/>
</dbReference>
<dbReference type="Gene3D" id="3.30.70.270">
    <property type="match status" value="1"/>
</dbReference>
<reference evidence="6" key="1">
    <citation type="journal article" date="2019" name="Int. J. Syst. Evol. Microbiol.">
        <title>The Global Catalogue of Microorganisms (GCM) 10K type strain sequencing project: providing services to taxonomists for standard genome sequencing and annotation.</title>
        <authorList>
            <consortium name="The Broad Institute Genomics Platform"/>
            <consortium name="The Broad Institute Genome Sequencing Center for Infectious Disease"/>
            <person name="Wu L."/>
            <person name="Ma J."/>
        </authorList>
    </citation>
    <scope>NUCLEOTIDE SEQUENCE [LARGE SCALE GENOMIC DNA]</scope>
    <source>
        <strain evidence="6">CGMCC 1.16275</strain>
    </source>
</reference>
<dbReference type="InterPro" id="IPR043128">
    <property type="entry name" value="Rev_trsase/Diguanyl_cyclase"/>
</dbReference>
<dbReference type="NCBIfam" id="TIGR00254">
    <property type="entry name" value="GGDEF"/>
    <property type="match status" value="1"/>
</dbReference>
<dbReference type="InterPro" id="IPR050469">
    <property type="entry name" value="Diguanylate_Cyclase"/>
</dbReference>
<gene>
    <name evidence="5" type="ORF">ACFSCW_08495</name>
</gene>
<dbReference type="EMBL" id="JBHUDY010000001">
    <property type="protein sequence ID" value="MFD1611838.1"/>
    <property type="molecule type" value="Genomic_DNA"/>
</dbReference>
<name>A0ABW4I308_9SPHN</name>
<dbReference type="InterPro" id="IPR000160">
    <property type="entry name" value="GGDEF_dom"/>
</dbReference>
<accession>A0ABW4I308</accession>
<keyword evidence="6" id="KW-1185">Reference proteome</keyword>
<evidence type="ECO:0000256" key="1">
    <source>
        <dbReference type="ARBA" id="ARBA00012528"/>
    </source>
</evidence>
<dbReference type="SUPFAM" id="SSF55073">
    <property type="entry name" value="Nucleotide cyclase"/>
    <property type="match status" value="1"/>
</dbReference>
<dbReference type="PROSITE" id="PS50887">
    <property type="entry name" value="GGDEF"/>
    <property type="match status" value="1"/>
</dbReference>
<evidence type="ECO:0000313" key="6">
    <source>
        <dbReference type="Proteomes" id="UP001597115"/>
    </source>
</evidence>
<comment type="catalytic activity">
    <reaction evidence="2">
        <text>2 GTP = 3',3'-c-di-GMP + 2 diphosphate</text>
        <dbReference type="Rhea" id="RHEA:24898"/>
        <dbReference type="ChEBI" id="CHEBI:33019"/>
        <dbReference type="ChEBI" id="CHEBI:37565"/>
        <dbReference type="ChEBI" id="CHEBI:58805"/>
        <dbReference type="EC" id="2.7.7.65"/>
    </reaction>
</comment>
<feature type="domain" description="GGDEF" evidence="4">
    <location>
        <begin position="250"/>
        <end position="385"/>
    </location>
</feature>
<evidence type="ECO:0000259" key="4">
    <source>
        <dbReference type="PROSITE" id="PS50887"/>
    </source>
</evidence>
<comment type="caution">
    <text evidence="5">The sequence shown here is derived from an EMBL/GenBank/DDBJ whole genome shotgun (WGS) entry which is preliminary data.</text>
</comment>
<dbReference type="InterPro" id="IPR029787">
    <property type="entry name" value="Nucleotide_cyclase"/>
</dbReference>
<evidence type="ECO:0000256" key="2">
    <source>
        <dbReference type="ARBA" id="ARBA00034247"/>
    </source>
</evidence>
<sequence length="385" mass="41978">MSEATSSARATAIDGQPGAERRVGPDDDARQRGNRLAKAVRNWFGRDEGDEATEEQPEPTVFHKIGAFLQQNLLEPTPAHYELVYGYITESDRRLVEAVDRAIMREGLLTAEAADLILAEVRTDMSAELLANLVDKAQATLGHIAGLAKQSGADAKAYGQALESKVADLETGASDEVVKSLVQLTSSMIERTQAAEHQLREAGKQMTQLRGSLAEARRIAESDALTGLANRRAFENKLRRAVLYARESGKPLALAFCDIDHFKKINDTHGHDVGDRILKFVAQRLASASGNNCFVARHGGEEFVMLFEGYSAEQAGRIVNEVRVDLEERRLVAKQSGEPIGQVSFSAGVASLAPKENGRQMLRAADQALYKAKKEGRNRVVVLGD</sequence>
<protein>
    <recommendedName>
        <fullName evidence="1">diguanylate cyclase</fullName>
        <ecNumber evidence="1">2.7.7.65</ecNumber>
    </recommendedName>
</protein>
<dbReference type="PANTHER" id="PTHR45138:SF9">
    <property type="entry name" value="DIGUANYLATE CYCLASE DGCM-RELATED"/>
    <property type="match status" value="1"/>
</dbReference>
<dbReference type="SMART" id="SM00267">
    <property type="entry name" value="GGDEF"/>
    <property type="match status" value="1"/>
</dbReference>
<organism evidence="5 6">
    <name type="scientific">Sphingomonas tabacisoli</name>
    <dbReference type="NCBI Taxonomy" id="2249466"/>
    <lineage>
        <taxon>Bacteria</taxon>
        <taxon>Pseudomonadati</taxon>
        <taxon>Pseudomonadota</taxon>
        <taxon>Alphaproteobacteria</taxon>
        <taxon>Sphingomonadales</taxon>
        <taxon>Sphingomonadaceae</taxon>
        <taxon>Sphingomonas</taxon>
    </lineage>
</organism>
<proteinExistence type="predicted"/>
<dbReference type="Pfam" id="PF00990">
    <property type="entry name" value="GGDEF"/>
    <property type="match status" value="1"/>
</dbReference>
<keyword evidence="5" id="KW-0808">Transferase</keyword>
<feature type="compositionally biased region" description="Basic and acidic residues" evidence="3">
    <location>
        <begin position="19"/>
        <end position="31"/>
    </location>
</feature>
<evidence type="ECO:0000313" key="5">
    <source>
        <dbReference type="EMBL" id="MFD1611838.1"/>
    </source>
</evidence>